<sequence length="181" mass="20021">MVILSFFTKTALVGICYNRWRESLLSLPKKLLSGTSLVHVNSTTDSTETCMEGKMGYPGTLVPHLAHQEGSSHLLILLINSISFPVVKPIRKSKDSGGQPKKPFEGCTDGIKRRKTEDPWKQPEPSELAFAAQVEYRARGEVKISNIMKDTVLRGADNRMTKKNCHETLAAQKAPSLVIEA</sequence>
<proteinExistence type="predicted"/>
<feature type="region of interest" description="Disordered" evidence="1">
    <location>
        <begin position="91"/>
        <end position="124"/>
    </location>
</feature>
<gene>
    <name evidence="2" type="ORF">CALMAC_LOCUS16641</name>
</gene>
<name>A0A653DEG1_CALMS</name>
<evidence type="ECO:0000313" key="3">
    <source>
        <dbReference type="Proteomes" id="UP000410492"/>
    </source>
</evidence>
<accession>A0A653DEG1</accession>
<dbReference type="Proteomes" id="UP000410492">
    <property type="component" value="Unassembled WGS sequence"/>
</dbReference>
<keyword evidence="3" id="KW-1185">Reference proteome</keyword>
<dbReference type="AlphaFoldDB" id="A0A653DEG1"/>
<dbReference type="EMBL" id="CAACVG010011508">
    <property type="protein sequence ID" value="VEN58236.1"/>
    <property type="molecule type" value="Genomic_DNA"/>
</dbReference>
<organism evidence="2 3">
    <name type="scientific">Callosobruchus maculatus</name>
    <name type="common">Southern cowpea weevil</name>
    <name type="synonym">Pulse bruchid</name>
    <dbReference type="NCBI Taxonomy" id="64391"/>
    <lineage>
        <taxon>Eukaryota</taxon>
        <taxon>Metazoa</taxon>
        <taxon>Ecdysozoa</taxon>
        <taxon>Arthropoda</taxon>
        <taxon>Hexapoda</taxon>
        <taxon>Insecta</taxon>
        <taxon>Pterygota</taxon>
        <taxon>Neoptera</taxon>
        <taxon>Endopterygota</taxon>
        <taxon>Coleoptera</taxon>
        <taxon>Polyphaga</taxon>
        <taxon>Cucujiformia</taxon>
        <taxon>Chrysomeloidea</taxon>
        <taxon>Chrysomelidae</taxon>
        <taxon>Bruchinae</taxon>
        <taxon>Bruchini</taxon>
        <taxon>Callosobruchus</taxon>
    </lineage>
</organism>
<reference evidence="2 3" key="1">
    <citation type="submission" date="2019-01" db="EMBL/GenBank/DDBJ databases">
        <authorList>
            <person name="Sayadi A."/>
        </authorList>
    </citation>
    <scope>NUCLEOTIDE SEQUENCE [LARGE SCALE GENOMIC DNA]</scope>
</reference>
<evidence type="ECO:0000256" key="1">
    <source>
        <dbReference type="SAM" id="MobiDB-lite"/>
    </source>
</evidence>
<dbReference type="OrthoDB" id="8193306at2759"/>
<evidence type="ECO:0000313" key="2">
    <source>
        <dbReference type="EMBL" id="VEN58236.1"/>
    </source>
</evidence>
<protein>
    <submittedName>
        <fullName evidence="2">Uncharacterized protein</fullName>
    </submittedName>
</protein>